<comment type="subcellular location">
    <subcellularLocation>
        <location evidence="1">Periplasm</location>
    </subcellularLocation>
</comment>
<dbReference type="PANTHER" id="PTHR30600">
    <property type="entry name" value="CYTOCHROME C PEROXIDASE-RELATED"/>
    <property type="match status" value="1"/>
</dbReference>
<feature type="binding site" description="axial binding residue" evidence="9">
    <location>
        <position position="76"/>
    </location>
    <ligand>
        <name>heme c</name>
        <dbReference type="ChEBI" id="CHEBI:61717"/>
        <label>1</label>
    </ligand>
    <ligandPart>
        <name>Fe</name>
        <dbReference type="ChEBI" id="CHEBI:18248"/>
    </ligandPart>
</feature>
<feature type="signal peptide" evidence="10">
    <location>
        <begin position="1"/>
        <end position="23"/>
    </location>
</feature>
<evidence type="ECO:0000256" key="9">
    <source>
        <dbReference type="PIRSR" id="PIRSR000294-2"/>
    </source>
</evidence>
<dbReference type="PANTHER" id="PTHR30600:SF14">
    <property type="entry name" value="CYTOCHROME C PEROXIDASE"/>
    <property type="match status" value="1"/>
</dbReference>
<evidence type="ECO:0000256" key="1">
    <source>
        <dbReference type="ARBA" id="ARBA00004418"/>
    </source>
</evidence>
<keyword evidence="4 10" id="KW-0732">Signal</keyword>
<dbReference type="PIRSF" id="PIRSF000294">
    <property type="entry name" value="Cytochrome-c_peroxidase"/>
    <property type="match status" value="1"/>
</dbReference>
<feature type="binding site" description="covalent" evidence="8">
    <location>
        <position position="72"/>
    </location>
    <ligand>
        <name>heme c</name>
        <dbReference type="ChEBI" id="CHEBI:61717"/>
        <label>1</label>
    </ligand>
</feature>
<dbReference type="Proteomes" id="UP000543554">
    <property type="component" value="Unassembled WGS sequence"/>
</dbReference>
<gene>
    <name evidence="12" type="ORF">HNR51_003292</name>
</gene>
<feature type="binding site" description="covalent" evidence="8">
    <location>
        <position position="213"/>
    </location>
    <ligand>
        <name>heme c</name>
        <dbReference type="ChEBI" id="CHEBI:61717"/>
        <label>2</label>
    </ligand>
</feature>
<dbReference type="InterPro" id="IPR009056">
    <property type="entry name" value="Cyt_c-like_dom"/>
</dbReference>
<dbReference type="GO" id="GO:0046872">
    <property type="term" value="F:metal ion binding"/>
    <property type="evidence" value="ECO:0007669"/>
    <property type="project" value="UniProtKB-KW"/>
</dbReference>
<dbReference type="GO" id="GO:0042597">
    <property type="term" value="C:periplasmic space"/>
    <property type="evidence" value="ECO:0007669"/>
    <property type="project" value="UniProtKB-SubCell"/>
</dbReference>
<feature type="domain" description="Cytochrome c" evidence="11">
    <location>
        <begin position="200"/>
        <end position="303"/>
    </location>
</feature>
<keyword evidence="3 9" id="KW-0479">Metal-binding</keyword>
<dbReference type="AlphaFoldDB" id="A0AA40S426"/>
<dbReference type="PROSITE" id="PS51007">
    <property type="entry name" value="CYTC"/>
    <property type="match status" value="2"/>
</dbReference>
<evidence type="ECO:0000256" key="8">
    <source>
        <dbReference type="PIRSR" id="PIRSR000294-1"/>
    </source>
</evidence>
<dbReference type="GO" id="GO:0020037">
    <property type="term" value="F:heme binding"/>
    <property type="evidence" value="ECO:0007669"/>
    <property type="project" value="InterPro"/>
</dbReference>
<evidence type="ECO:0000313" key="13">
    <source>
        <dbReference type="Proteomes" id="UP000543554"/>
    </source>
</evidence>
<dbReference type="InterPro" id="IPR026259">
    <property type="entry name" value="MauG/Cytc_peroxidase"/>
</dbReference>
<evidence type="ECO:0000313" key="12">
    <source>
        <dbReference type="EMBL" id="MBA8914201.1"/>
    </source>
</evidence>
<comment type="caution">
    <text evidence="12">The sequence shown here is derived from an EMBL/GenBank/DDBJ whole genome shotgun (WGS) entry which is preliminary data.</text>
</comment>
<proteinExistence type="predicted"/>
<feature type="domain" description="Cytochrome c" evidence="11">
    <location>
        <begin position="50"/>
        <end position="136"/>
    </location>
</feature>
<keyword evidence="13" id="KW-1185">Reference proteome</keyword>
<dbReference type="GO" id="GO:0009055">
    <property type="term" value="F:electron transfer activity"/>
    <property type="evidence" value="ECO:0007669"/>
    <property type="project" value="InterPro"/>
</dbReference>
<dbReference type="InterPro" id="IPR036909">
    <property type="entry name" value="Cyt_c-like_dom_sf"/>
</dbReference>
<evidence type="ECO:0000256" key="3">
    <source>
        <dbReference type="ARBA" id="ARBA00022723"/>
    </source>
</evidence>
<feature type="binding site" description="covalent" evidence="8">
    <location>
        <position position="75"/>
    </location>
    <ligand>
        <name>heme c</name>
        <dbReference type="ChEBI" id="CHEBI:61717"/>
        <label>1</label>
    </ligand>
</feature>
<feature type="binding site" description="covalent" evidence="8">
    <location>
        <position position="216"/>
    </location>
    <ligand>
        <name>heme c</name>
        <dbReference type="ChEBI" id="CHEBI:61717"/>
        <label>2</label>
    </ligand>
</feature>
<dbReference type="Gene3D" id="1.10.760.10">
    <property type="entry name" value="Cytochrome c-like domain"/>
    <property type="match status" value="2"/>
</dbReference>
<feature type="chain" id="PRO_5041457163" evidence="10">
    <location>
        <begin position="24"/>
        <end position="328"/>
    </location>
</feature>
<keyword evidence="7 9" id="KW-0408">Iron</keyword>
<comment type="PTM">
    <text evidence="8">Binds 2 heme groups per subunit.</text>
</comment>
<sequence length="328" mass="35252">MRRPVAAAAALILAAAPFGLPSASPSAWRWSLPDRLAVPVVPADNPMSAVKVALGRRLFYDADLSIDGTMACATCHEQKRGFADGTRTRPGVHGDQGLRNVPGLANVAWLPSLTWGDPRITSLEAQAYVPLFGTQPVEMGMAGQEPELVRRLHGDACYRQLFRAAFPERGGAIDIGTVTKALASFQRSLVSYDAPVDRGETSPAGAALFRNDCAGCHSGSNFTDGRFHRITSRLRMDRGLADITGRTEDAGLFRTPSLRNVAVTAPYLHDGRAATLREAIAAHGYVYEPAQSDALLAYLHALTDLGFLSRSELSYPDSPCAFLDGDDR</sequence>
<evidence type="ECO:0000256" key="2">
    <source>
        <dbReference type="ARBA" id="ARBA00022617"/>
    </source>
</evidence>
<keyword evidence="6 12" id="KW-0560">Oxidoreductase</keyword>
<evidence type="ECO:0000256" key="7">
    <source>
        <dbReference type="ARBA" id="ARBA00023004"/>
    </source>
</evidence>
<comment type="cofactor">
    <cofactor evidence="8">
        <name>heme</name>
        <dbReference type="ChEBI" id="CHEBI:30413"/>
    </cofactor>
    <text evidence="8">Binds 2 heme groups.</text>
</comment>
<evidence type="ECO:0000256" key="10">
    <source>
        <dbReference type="SAM" id="SignalP"/>
    </source>
</evidence>
<evidence type="ECO:0000256" key="5">
    <source>
        <dbReference type="ARBA" id="ARBA00022764"/>
    </source>
</evidence>
<name>A0AA40S426_9HYPH</name>
<dbReference type="EMBL" id="JACJIB010000005">
    <property type="protein sequence ID" value="MBA8914201.1"/>
    <property type="molecule type" value="Genomic_DNA"/>
</dbReference>
<organism evidence="12 13">
    <name type="scientific">Methylorubrum thiocyanatum</name>
    <dbReference type="NCBI Taxonomy" id="47958"/>
    <lineage>
        <taxon>Bacteria</taxon>
        <taxon>Pseudomonadati</taxon>
        <taxon>Pseudomonadota</taxon>
        <taxon>Alphaproteobacteria</taxon>
        <taxon>Hyphomicrobiales</taxon>
        <taxon>Methylobacteriaceae</taxon>
        <taxon>Methylorubrum</taxon>
    </lineage>
</organism>
<evidence type="ECO:0000259" key="11">
    <source>
        <dbReference type="PROSITE" id="PS51007"/>
    </source>
</evidence>
<dbReference type="InterPro" id="IPR051395">
    <property type="entry name" value="Cytochrome_c_Peroxidase/MauG"/>
</dbReference>
<keyword evidence="5" id="KW-0574">Periplasm</keyword>
<protein>
    <submittedName>
        <fullName evidence="12">Cytochrome c peroxidase</fullName>
        <ecNumber evidence="12">1.11.1.5</ecNumber>
    </submittedName>
</protein>
<dbReference type="InterPro" id="IPR004852">
    <property type="entry name" value="Di-haem_cyt_c_peroxidsae"/>
</dbReference>
<dbReference type="GO" id="GO:0004130">
    <property type="term" value="F:cytochrome-c peroxidase activity"/>
    <property type="evidence" value="ECO:0007669"/>
    <property type="project" value="UniProtKB-EC"/>
</dbReference>
<reference evidence="12 13" key="1">
    <citation type="submission" date="2020-08" db="EMBL/GenBank/DDBJ databases">
        <title>Genomic Encyclopedia of Type Strains, Phase IV (KMG-IV): sequencing the most valuable type-strain genomes for metagenomic binning, comparative biology and taxonomic classification.</title>
        <authorList>
            <person name="Goeker M."/>
        </authorList>
    </citation>
    <scope>NUCLEOTIDE SEQUENCE [LARGE SCALE GENOMIC DNA]</scope>
    <source>
        <strain evidence="12 13">DSM 11490</strain>
    </source>
</reference>
<keyword evidence="12" id="KW-0575">Peroxidase</keyword>
<evidence type="ECO:0000256" key="4">
    <source>
        <dbReference type="ARBA" id="ARBA00022729"/>
    </source>
</evidence>
<dbReference type="RefSeq" id="WP_012455559.1">
    <property type="nucleotide sequence ID" value="NZ_BPRF01000025.1"/>
</dbReference>
<accession>A0AA40S426</accession>
<dbReference type="EC" id="1.11.1.5" evidence="12"/>
<feature type="binding site" description="axial binding residue" evidence="9">
    <location>
        <position position="217"/>
    </location>
    <ligand>
        <name>heme c</name>
        <dbReference type="ChEBI" id="CHEBI:61717"/>
        <label>2</label>
    </ligand>
    <ligandPart>
        <name>Fe</name>
        <dbReference type="ChEBI" id="CHEBI:18248"/>
    </ligandPart>
</feature>
<dbReference type="SUPFAM" id="SSF46626">
    <property type="entry name" value="Cytochrome c"/>
    <property type="match status" value="2"/>
</dbReference>
<dbReference type="Pfam" id="PF03150">
    <property type="entry name" value="CCP_MauG"/>
    <property type="match status" value="1"/>
</dbReference>
<evidence type="ECO:0000256" key="6">
    <source>
        <dbReference type="ARBA" id="ARBA00023002"/>
    </source>
</evidence>
<keyword evidence="2 8" id="KW-0349">Heme</keyword>